<dbReference type="Pfam" id="PF03653">
    <property type="entry name" value="UPF0093"/>
    <property type="match status" value="1"/>
</dbReference>
<dbReference type="AlphaFoldDB" id="A0A399RFL9"/>
<dbReference type="InterPro" id="IPR005265">
    <property type="entry name" value="HemJ-like"/>
</dbReference>
<evidence type="ECO:0000256" key="3">
    <source>
        <dbReference type="ARBA" id="ARBA00006501"/>
    </source>
</evidence>
<dbReference type="HAMAP" id="MF_02239">
    <property type="entry name" value="HemJ"/>
    <property type="match status" value="1"/>
</dbReference>
<comment type="function">
    <text evidence="14 15">Catalyzes the oxidation of protoporphyrinogen IX to protoporphyrin IX.</text>
</comment>
<accession>A0A399RFL9</accession>
<comment type="cofactor">
    <cofactor evidence="14 15">
        <name>heme b</name>
        <dbReference type="ChEBI" id="CHEBI:60344"/>
    </cofactor>
    <text evidence="14 15">Binds 1 heme b (iron(II)-protoporphyrin IX) group per subunit.</text>
</comment>
<comment type="similarity">
    <text evidence="3 14 15">Belongs to the HemJ family.</text>
</comment>
<dbReference type="GO" id="GO:0070818">
    <property type="term" value="F:protoporphyrinogen oxidase activity"/>
    <property type="evidence" value="ECO:0007669"/>
    <property type="project" value="UniProtKB-UniRule"/>
</dbReference>
<evidence type="ECO:0000256" key="15">
    <source>
        <dbReference type="PIRNR" id="PIRNR004638"/>
    </source>
</evidence>
<feature type="transmembrane region" description="Helical" evidence="14">
    <location>
        <begin position="6"/>
        <end position="25"/>
    </location>
</feature>
<comment type="pathway">
    <text evidence="2 14 15">Porphyrin-containing compound metabolism; protoporphyrin-IX biosynthesis; protoporphyrin-IX from protoporphyrinogen-IX: step 1/1.</text>
</comment>
<name>A0A399RFL9_9PROT</name>
<dbReference type="EMBL" id="QWFX01000006">
    <property type="protein sequence ID" value="RIJ30366.1"/>
    <property type="molecule type" value="Genomic_DNA"/>
</dbReference>
<feature type="binding site" description="axial binding residue" evidence="14">
    <location>
        <position position="10"/>
    </location>
    <ligand>
        <name>heme</name>
        <dbReference type="ChEBI" id="CHEBI:30413"/>
    </ligand>
    <ligandPart>
        <name>Fe</name>
        <dbReference type="ChEBI" id="CHEBI:18248"/>
    </ligandPart>
</feature>
<sequence length="141" mass="16001">MTYLWLKAFHIIFVIAFMAGMLIYPRYKLHQLTAKPGDPLFETMKSASNKLRIIILNPSVILVWVLGIAMVAMNHGLLSQGWFHVKLLLVLILTGLHGYFISMGKKIDNGETLPAKQLKLLNEVPFLLMIVIVVMVIVRPF</sequence>
<evidence type="ECO:0000256" key="5">
    <source>
        <dbReference type="ARBA" id="ARBA00022475"/>
    </source>
</evidence>
<comment type="subunit">
    <text evidence="14">Homodimer.</text>
</comment>
<dbReference type="RefSeq" id="WP_119375685.1">
    <property type="nucleotide sequence ID" value="NZ_QWFX01000006.1"/>
</dbReference>
<dbReference type="GO" id="GO:0006782">
    <property type="term" value="P:protoporphyrinogen IX biosynthetic process"/>
    <property type="evidence" value="ECO:0007669"/>
    <property type="project" value="UniProtKB-UniRule"/>
</dbReference>
<evidence type="ECO:0000256" key="12">
    <source>
        <dbReference type="ARBA" id="ARBA00023136"/>
    </source>
</evidence>
<keyword evidence="11 14" id="KW-0408">Iron</keyword>
<evidence type="ECO:0000256" key="11">
    <source>
        <dbReference type="ARBA" id="ARBA00023004"/>
    </source>
</evidence>
<keyword evidence="9 14" id="KW-1133">Transmembrane helix</keyword>
<dbReference type="OrthoDB" id="9800824at2"/>
<comment type="caution">
    <text evidence="16">The sequence shown here is derived from an EMBL/GenBank/DDBJ whole genome shotgun (WGS) entry which is preliminary data.</text>
</comment>
<evidence type="ECO:0000313" key="17">
    <source>
        <dbReference type="Proteomes" id="UP000266385"/>
    </source>
</evidence>
<organism evidence="16 17">
    <name type="scientific">Henriciella mobilis</name>
    <dbReference type="NCBI Taxonomy" id="2305467"/>
    <lineage>
        <taxon>Bacteria</taxon>
        <taxon>Pseudomonadati</taxon>
        <taxon>Pseudomonadota</taxon>
        <taxon>Alphaproteobacteria</taxon>
        <taxon>Hyphomonadales</taxon>
        <taxon>Hyphomonadaceae</taxon>
        <taxon>Henriciella</taxon>
    </lineage>
</organism>
<evidence type="ECO:0000256" key="14">
    <source>
        <dbReference type="HAMAP-Rule" id="MF_02239"/>
    </source>
</evidence>
<feature type="transmembrane region" description="Helical" evidence="14">
    <location>
        <begin position="81"/>
        <end position="100"/>
    </location>
</feature>
<dbReference type="Proteomes" id="UP000266385">
    <property type="component" value="Unassembled WGS sequence"/>
</dbReference>
<reference evidence="16 17" key="1">
    <citation type="submission" date="2018-08" db="EMBL/GenBank/DDBJ databases">
        <title>Henriciella mobilis sp. nov., isolated from seawater.</title>
        <authorList>
            <person name="Cheng H."/>
            <person name="Wu Y.-H."/>
            <person name="Xu X.-W."/>
            <person name="Guo L.-L."/>
        </authorList>
    </citation>
    <scope>NUCLEOTIDE SEQUENCE [LARGE SCALE GENOMIC DNA]</scope>
    <source>
        <strain evidence="16 17">JN25</strain>
    </source>
</reference>
<comment type="catalytic activity">
    <reaction evidence="13 14 15">
        <text>protoporphyrinogen IX + 3 A = protoporphyrin IX + 3 AH2</text>
        <dbReference type="Rhea" id="RHEA:62000"/>
        <dbReference type="ChEBI" id="CHEBI:13193"/>
        <dbReference type="ChEBI" id="CHEBI:17499"/>
        <dbReference type="ChEBI" id="CHEBI:57306"/>
        <dbReference type="ChEBI" id="CHEBI:57307"/>
    </reaction>
</comment>
<dbReference type="PANTHER" id="PTHR40255">
    <property type="entry name" value="UPF0093 MEMBRANE PROTEIN SLR1790"/>
    <property type="match status" value="1"/>
</dbReference>
<feature type="transmembrane region" description="Helical" evidence="14">
    <location>
        <begin position="120"/>
        <end position="138"/>
    </location>
</feature>
<evidence type="ECO:0000256" key="6">
    <source>
        <dbReference type="ARBA" id="ARBA00022617"/>
    </source>
</evidence>
<evidence type="ECO:0000256" key="9">
    <source>
        <dbReference type="ARBA" id="ARBA00022989"/>
    </source>
</evidence>
<keyword evidence="6 14" id="KW-0349">Heme</keyword>
<dbReference type="PIRSF" id="PIRSF004638">
    <property type="entry name" value="UCP004638"/>
    <property type="match status" value="1"/>
</dbReference>
<protein>
    <recommendedName>
        <fullName evidence="4 14">Protoporphyrinogen IX oxidase</fullName>
        <shortName evidence="14">PPO</shortName>
        <ecNumber evidence="14 15">1.3.99.-</ecNumber>
    </recommendedName>
</protein>
<comment type="subcellular location">
    <subcellularLocation>
        <location evidence="1 14">Cell membrane</location>
        <topology evidence="1 14">Multi-pass membrane protein</topology>
    </subcellularLocation>
</comment>
<evidence type="ECO:0000256" key="8">
    <source>
        <dbReference type="ARBA" id="ARBA00022723"/>
    </source>
</evidence>
<keyword evidence="7 14" id="KW-0812">Transmembrane</keyword>
<evidence type="ECO:0000313" key="16">
    <source>
        <dbReference type="EMBL" id="RIJ30366.1"/>
    </source>
</evidence>
<feature type="transmembrane region" description="Helical" evidence="14">
    <location>
        <begin position="54"/>
        <end position="75"/>
    </location>
</feature>
<evidence type="ECO:0000256" key="2">
    <source>
        <dbReference type="ARBA" id="ARBA00005073"/>
    </source>
</evidence>
<keyword evidence="17" id="KW-1185">Reference proteome</keyword>
<keyword evidence="5 14" id="KW-1003">Cell membrane</keyword>
<dbReference type="GO" id="GO:0046872">
    <property type="term" value="F:metal ion binding"/>
    <property type="evidence" value="ECO:0007669"/>
    <property type="project" value="UniProtKB-UniRule"/>
</dbReference>
<gene>
    <name evidence="16" type="ORF">D1223_06925</name>
</gene>
<evidence type="ECO:0000256" key="7">
    <source>
        <dbReference type="ARBA" id="ARBA00022692"/>
    </source>
</evidence>
<keyword evidence="12 14" id="KW-0472">Membrane</keyword>
<evidence type="ECO:0000256" key="13">
    <source>
        <dbReference type="ARBA" id="ARBA00048390"/>
    </source>
</evidence>
<feature type="binding site" description="axial binding residue" evidence="14">
    <location>
        <position position="86"/>
    </location>
    <ligand>
        <name>heme</name>
        <dbReference type="ChEBI" id="CHEBI:30413"/>
    </ligand>
    <ligandPart>
        <name>Fe</name>
        <dbReference type="ChEBI" id="CHEBI:18248"/>
    </ligandPart>
</feature>
<keyword evidence="8 14" id="KW-0479">Metal-binding</keyword>
<evidence type="ECO:0000256" key="1">
    <source>
        <dbReference type="ARBA" id="ARBA00004651"/>
    </source>
</evidence>
<keyword evidence="10 14" id="KW-0560">Oxidoreductase</keyword>
<proteinExistence type="inferred from homology"/>
<dbReference type="EC" id="1.3.99.-" evidence="14 15"/>
<dbReference type="PANTHER" id="PTHR40255:SF1">
    <property type="entry name" value="PROTOPORPHYRINOGEN IX OXIDASE"/>
    <property type="match status" value="1"/>
</dbReference>
<dbReference type="GO" id="GO:0005886">
    <property type="term" value="C:plasma membrane"/>
    <property type="evidence" value="ECO:0007669"/>
    <property type="project" value="UniProtKB-SubCell"/>
</dbReference>
<evidence type="ECO:0000256" key="10">
    <source>
        <dbReference type="ARBA" id="ARBA00023002"/>
    </source>
</evidence>
<dbReference type="UniPathway" id="UPA00251">
    <property type="reaction ID" value="UER00324"/>
</dbReference>
<evidence type="ECO:0000256" key="4">
    <source>
        <dbReference type="ARBA" id="ARBA00017504"/>
    </source>
</evidence>